<dbReference type="Proteomes" id="UP001303647">
    <property type="component" value="Unassembled WGS sequence"/>
</dbReference>
<keyword evidence="2" id="KW-1185">Reference proteome</keyword>
<gene>
    <name evidence="1" type="ORF">C7999DRAFT_18470</name>
</gene>
<proteinExistence type="predicted"/>
<evidence type="ECO:0000313" key="2">
    <source>
        <dbReference type="Proteomes" id="UP001303647"/>
    </source>
</evidence>
<reference evidence="1" key="1">
    <citation type="journal article" date="2023" name="Mol. Phylogenet. Evol.">
        <title>Genome-scale phylogeny and comparative genomics of the fungal order Sordariales.</title>
        <authorList>
            <person name="Hensen N."/>
            <person name="Bonometti L."/>
            <person name="Westerberg I."/>
            <person name="Brannstrom I.O."/>
            <person name="Guillou S."/>
            <person name="Cros-Aarteil S."/>
            <person name="Calhoun S."/>
            <person name="Haridas S."/>
            <person name="Kuo A."/>
            <person name="Mondo S."/>
            <person name="Pangilinan J."/>
            <person name="Riley R."/>
            <person name="LaButti K."/>
            <person name="Andreopoulos B."/>
            <person name="Lipzen A."/>
            <person name="Chen C."/>
            <person name="Yan M."/>
            <person name="Daum C."/>
            <person name="Ng V."/>
            <person name="Clum A."/>
            <person name="Steindorff A."/>
            <person name="Ohm R.A."/>
            <person name="Martin F."/>
            <person name="Silar P."/>
            <person name="Natvig D.O."/>
            <person name="Lalanne C."/>
            <person name="Gautier V."/>
            <person name="Ament-Velasquez S.L."/>
            <person name="Kruys A."/>
            <person name="Hutchinson M.I."/>
            <person name="Powell A.J."/>
            <person name="Barry K."/>
            <person name="Miller A.N."/>
            <person name="Grigoriev I.V."/>
            <person name="Debuchy R."/>
            <person name="Gladieux P."/>
            <person name="Hiltunen Thoren M."/>
            <person name="Johannesson H."/>
        </authorList>
    </citation>
    <scope>NUCLEOTIDE SEQUENCE</scope>
    <source>
        <strain evidence="1">CBS 359.72</strain>
    </source>
</reference>
<accession>A0AAN7HK84</accession>
<dbReference type="EMBL" id="MU857870">
    <property type="protein sequence ID" value="KAK4243139.1"/>
    <property type="molecule type" value="Genomic_DNA"/>
</dbReference>
<dbReference type="AlphaFoldDB" id="A0AAN7HK84"/>
<protein>
    <submittedName>
        <fullName evidence="1">Uncharacterized protein</fullName>
    </submittedName>
</protein>
<reference evidence="1" key="2">
    <citation type="submission" date="2023-05" db="EMBL/GenBank/DDBJ databases">
        <authorList>
            <consortium name="Lawrence Berkeley National Laboratory"/>
            <person name="Steindorff A."/>
            <person name="Hensen N."/>
            <person name="Bonometti L."/>
            <person name="Westerberg I."/>
            <person name="Brannstrom I.O."/>
            <person name="Guillou S."/>
            <person name="Cros-Aarteil S."/>
            <person name="Calhoun S."/>
            <person name="Haridas S."/>
            <person name="Kuo A."/>
            <person name="Mondo S."/>
            <person name="Pangilinan J."/>
            <person name="Riley R."/>
            <person name="Labutti K."/>
            <person name="Andreopoulos B."/>
            <person name="Lipzen A."/>
            <person name="Chen C."/>
            <person name="Yanf M."/>
            <person name="Daum C."/>
            <person name="Ng V."/>
            <person name="Clum A."/>
            <person name="Ohm R."/>
            <person name="Martin F."/>
            <person name="Silar P."/>
            <person name="Natvig D."/>
            <person name="Lalanne C."/>
            <person name="Gautier V."/>
            <person name="Ament-Velasquez S.L."/>
            <person name="Kruys A."/>
            <person name="Hutchinson M.I."/>
            <person name="Powell A.J."/>
            <person name="Barry K."/>
            <person name="Miller A.N."/>
            <person name="Grigoriev I.V."/>
            <person name="Debuchy R."/>
            <person name="Gladieux P."/>
            <person name="Thoren M.H."/>
            <person name="Johannesson H."/>
        </authorList>
    </citation>
    <scope>NUCLEOTIDE SEQUENCE</scope>
    <source>
        <strain evidence="1">CBS 359.72</strain>
    </source>
</reference>
<sequence>MHPSRRPYDVLTKDMVQEKLLELMENYHAVRQLMLSSNQMERLLWKHVQMRAPWANTIPVRILRRLALELAQAAWKNVQNPLRNSNGEELPYCRLAIASVRFSRDIYMYEADSGLWCNDPECRLNFCELRAPAMQADGKPNMDSNGMPVTIPVFPVRNLGKGYGSHSLNKTTVWEKTAETW</sequence>
<organism evidence="1 2">
    <name type="scientific">Corynascus novoguineensis</name>
    <dbReference type="NCBI Taxonomy" id="1126955"/>
    <lineage>
        <taxon>Eukaryota</taxon>
        <taxon>Fungi</taxon>
        <taxon>Dikarya</taxon>
        <taxon>Ascomycota</taxon>
        <taxon>Pezizomycotina</taxon>
        <taxon>Sordariomycetes</taxon>
        <taxon>Sordariomycetidae</taxon>
        <taxon>Sordariales</taxon>
        <taxon>Chaetomiaceae</taxon>
        <taxon>Corynascus</taxon>
    </lineage>
</organism>
<evidence type="ECO:0000313" key="1">
    <source>
        <dbReference type="EMBL" id="KAK4243139.1"/>
    </source>
</evidence>
<comment type="caution">
    <text evidence="1">The sequence shown here is derived from an EMBL/GenBank/DDBJ whole genome shotgun (WGS) entry which is preliminary data.</text>
</comment>
<name>A0AAN7HK84_9PEZI</name>